<dbReference type="EMBL" id="JACKXD010000002">
    <property type="protein sequence ID" value="MBB6646054.1"/>
    <property type="molecule type" value="Genomic_DNA"/>
</dbReference>
<dbReference type="GO" id="GO:0005524">
    <property type="term" value="F:ATP binding"/>
    <property type="evidence" value="ECO:0007669"/>
    <property type="project" value="UniProtKB-UniRule"/>
</dbReference>
<dbReference type="Pfam" id="PF00288">
    <property type="entry name" value="GHMP_kinases_N"/>
    <property type="match status" value="1"/>
</dbReference>
<dbReference type="InterPro" id="IPR036554">
    <property type="entry name" value="GHMP_kinase_C_sf"/>
</dbReference>
<dbReference type="Proteomes" id="UP000546257">
    <property type="component" value="Unassembled WGS sequence"/>
</dbReference>
<dbReference type="PRINTS" id="PR00473">
    <property type="entry name" value="GALCTOKINASE"/>
</dbReference>
<dbReference type="PANTHER" id="PTHR10457:SF7">
    <property type="entry name" value="GALACTOKINASE-RELATED"/>
    <property type="match status" value="1"/>
</dbReference>
<dbReference type="InterPro" id="IPR019741">
    <property type="entry name" value="Galactokinase_CS"/>
</dbReference>
<reference evidence="13 14" key="1">
    <citation type="submission" date="2020-08" db="EMBL/GenBank/DDBJ databases">
        <authorList>
            <person name="Seo M.-J."/>
        </authorList>
    </citation>
    <scope>NUCLEOTIDE SEQUENCE [LARGE SCALE GENOMIC DNA]</scope>
    <source>
        <strain evidence="13 14">MBLA0160</strain>
    </source>
</reference>
<keyword evidence="5 13" id="KW-0418">Kinase</keyword>
<dbReference type="PRINTS" id="PR00959">
    <property type="entry name" value="MEVGALKINASE"/>
</dbReference>
<keyword evidence="6" id="KW-0067">ATP-binding</keyword>
<dbReference type="PROSITE" id="PS00627">
    <property type="entry name" value="GHMP_KINASES_ATP"/>
    <property type="match status" value="1"/>
</dbReference>
<evidence type="ECO:0000256" key="6">
    <source>
        <dbReference type="ARBA" id="ARBA00022840"/>
    </source>
</evidence>
<comment type="caution">
    <text evidence="13">The sequence shown here is derived from an EMBL/GenBank/DDBJ whole genome shotgun (WGS) entry which is preliminary data.</text>
</comment>
<dbReference type="GO" id="GO:0005829">
    <property type="term" value="C:cytosol"/>
    <property type="evidence" value="ECO:0007669"/>
    <property type="project" value="TreeGrafter"/>
</dbReference>
<accession>A0A7J9SGG3</accession>
<dbReference type="SUPFAM" id="SSF55060">
    <property type="entry name" value="GHMP Kinase, C-terminal domain"/>
    <property type="match status" value="1"/>
</dbReference>
<dbReference type="SUPFAM" id="SSF54211">
    <property type="entry name" value="Ribosomal protein S5 domain 2-like"/>
    <property type="match status" value="1"/>
</dbReference>
<dbReference type="InterPro" id="IPR020568">
    <property type="entry name" value="Ribosomal_Su5_D2-typ_SF"/>
</dbReference>
<name>A0A7J9SGG3_9EURY</name>
<evidence type="ECO:0000256" key="2">
    <source>
        <dbReference type="ARBA" id="ARBA00022679"/>
    </source>
</evidence>
<organism evidence="13 14">
    <name type="scientific">Halobellus ruber</name>
    <dbReference type="NCBI Taxonomy" id="2761102"/>
    <lineage>
        <taxon>Archaea</taxon>
        <taxon>Methanobacteriati</taxon>
        <taxon>Methanobacteriota</taxon>
        <taxon>Stenosarchaea group</taxon>
        <taxon>Halobacteria</taxon>
        <taxon>Halobacteriales</taxon>
        <taxon>Haloferacaceae</taxon>
        <taxon>Halobellus</taxon>
    </lineage>
</organism>
<dbReference type="Gene3D" id="3.30.70.890">
    <property type="entry name" value="GHMP kinase, C-terminal domain"/>
    <property type="match status" value="1"/>
</dbReference>
<dbReference type="InterPro" id="IPR006204">
    <property type="entry name" value="GHMP_kinase_N_dom"/>
</dbReference>
<evidence type="ECO:0000256" key="7">
    <source>
        <dbReference type="ARBA" id="ARBA00022842"/>
    </source>
</evidence>
<dbReference type="Pfam" id="PF08544">
    <property type="entry name" value="GHMP_kinases_C"/>
    <property type="match status" value="1"/>
</dbReference>
<dbReference type="InterPro" id="IPR013750">
    <property type="entry name" value="GHMP_kinase_C_dom"/>
</dbReference>
<dbReference type="Gene3D" id="3.30.230.10">
    <property type="match status" value="1"/>
</dbReference>
<comment type="similarity">
    <text evidence="1">Belongs to the GHMP kinase family. GalK subfamily.</text>
</comment>
<keyword evidence="8" id="KW-0119">Carbohydrate metabolism</keyword>
<dbReference type="AlphaFoldDB" id="A0A7J9SGG3"/>
<dbReference type="EC" id="2.7.1.6" evidence="9"/>
<keyword evidence="14" id="KW-1185">Reference proteome</keyword>
<evidence type="ECO:0000256" key="4">
    <source>
        <dbReference type="ARBA" id="ARBA00022741"/>
    </source>
</evidence>
<evidence type="ECO:0000256" key="9">
    <source>
        <dbReference type="NCBIfam" id="TIGR00131"/>
    </source>
</evidence>
<keyword evidence="4" id="KW-0547">Nucleotide-binding</keyword>
<dbReference type="RefSeq" id="WP_185192410.1">
    <property type="nucleotide sequence ID" value="NZ_JACKXD010000002.1"/>
</dbReference>
<dbReference type="FunFam" id="3.30.70.890:FF:000001">
    <property type="entry name" value="Galactokinase"/>
    <property type="match status" value="1"/>
</dbReference>
<feature type="domain" description="GHMP kinase C-terminal" evidence="11">
    <location>
        <begin position="250"/>
        <end position="330"/>
    </location>
</feature>
<evidence type="ECO:0000313" key="14">
    <source>
        <dbReference type="Proteomes" id="UP000546257"/>
    </source>
</evidence>
<feature type="domain" description="GHMP kinase N-terminal" evidence="10">
    <location>
        <begin position="70"/>
        <end position="155"/>
    </location>
</feature>
<sequence>MYEVRAPGRVNLIGEHTDYTGGDAMPIATDLHTALTAEPADHVEVSSAALDADGRFDPTGFEPDGTWLDYVKGVYHVLRADGYDPGGFRGELGGDLPLGSGLSSSASLELAVLAFLEDAYDLGIDRTELALLGQRVENDYVGVSCGVMDQFAVALCRAGSALHIDTGTLASDPVPIPADARVLVFHTGVERELVDSAYNERRSTVEAALDRLGRDSSKAVTEADLAELPALERQRLGYIRRENQRVVEAKDALTAGDLDRFGDLLTAAHRDIADNYGASCPELDLVVRAAVDAGAYGARLTGAGWGGAAVAVVDVENADAVARAVESRYAEQFPHHDSESYLIEPSAGVTVERQSRS</sequence>
<keyword evidence="7" id="KW-0460">Magnesium</keyword>
<dbReference type="InterPro" id="IPR000705">
    <property type="entry name" value="Galactokinase"/>
</dbReference>
<evidence type="ECO:0000259" key="10">
    <source>
        <dbReference type="Pfam" id="PF00288"/>
    </source>
</evidence>
<dbReference type="NCBIfam" id="TIGR00131">
    <property type="entry name" value="gal_kin"/>
    <property type="match status" value="1"/>
</dbReference>
<dbReference type="InterPro" id="IPR014721">
    <property type="entry name" value="Ribsml_uS5_D2-typ_fold_subgr"/>
</dbReference>
<dbReference type="InterPro" id="IPR019539">
    <property type="entry name" value="GalKase_N"/>
</dbReference>
<dbReference type="GO" id="GO:0006012">
    <property type="term" value="P:galactose metabolic process"/>
    <property type="evidence" value="ECO:0007669"/>
    <property type="project" value="UniProtKB-UniRule"/>
</dbReference>
<evidence type="ECO:0000313" key="13">
    <source>
        <dbReference type="EMBL" id="MBB6646054.1"/>
    </source>
</evidence>
<dbReference type="InterPro" id="IPR006203">
    <property type="entry name" value="GHMP_knse_ATP-bd_CS"/>
</dbReference>
<dbReference type="PANTHER" id="PTHR10457">
    <property type="entry name" value="MEVALONATE KINASE/GALACTOKINASE"/>
    <property type="match status" value="1"/>
</dbReference>
<dbReference type="GO" id="GO:0046872">
    <property type="term" value="F:metal ion binding"/>
    <property type="evidence" value="ECO:0007669"/>
    <property type="project" value="UniProtKB-KW"/>
</dbReference>
<evidence type="ECO:0000259" key="11">
    <source>
        <dbReference type="Pfam" id="PF08544"/>
    </source>
</evidence>
<dbReference type="PIRSF" id="PIRSF000530">
    <property type="entry name" value="Galactokinase"/>
    <property type="match status" value="1"/>
</dbReference>
<gene>
    <name evidence="13" type="primary">galK</name>
    <name evidence="13" type="ORF">H5V44_07095</name>
</gene>
<evidence type="ECO:0000256" key="1">
    <source>
        <dbReference type="ARBA" id="ARBA00006566"/>
    </source>
</evidence>
<keyword evidence="3" id="KW-0479">Metal-binding</keyword>
<evidence type="ECO:0000256" key="8">
    <source>
        <dbReference type="ARBA" id="ARBA00023277"/>
    </source>
</evidence>
<keyword evidence="2 13" id="KW-0808">Transferase</keyword>
<dbReference type="PROSITE" id="PS00106">
    <property type="entry name" value="GALACTOKINASE"/>
    <property type="match status" value="1"/>
</dbReference>
<proteinExistence type="inferred from homology"/>
<dbReference type="Pfam" id="PF10509">
    <property type="entry name" value="GalKase_gal_bdg"/>
    <property type="match status" value="1"/>
</dbReference>
<dbReference type="GO" id="GO:0004335">
    <property type="term" value="F:galactokinase activity"/>
    <property type="evidence" value="ECO:0007669"/>
    <property type="project" value="UniProtKB-UniRule"/>
</dbReference>
<evidence type="ECO:0000256" key="3">
    <source>
        <dbReference type="ARBA" id="ARBA00022723"/>
    </source>
</evidence>
<feature type="domain" description="Galactokinase N-terminal" evidence="12">
    <location>
        <begin position="4"/>
        <end position="37"/>
    </location>
</feature>
<evidence type="ECO:0000259" key="12">
    <source>
        <dbReference type="Pfam" id="PF10509"/>
    </source>
</evidence>
<evidence type="ECO:0000256" key="5">
    <source>
        <dbReference type="ARBA" id="ARBA00022777"/>
    </source>
</evidence>
<dbReference type="InterPro" id="IPR006206">
    <property type="entry name" value="Mevalonate/galactokinase"/>
</dbReference>
<protein>
    <recommendedName>
        <fullName evidence="9">Galactokinase</fullName>
        <ecNumber evidence="9">2.7.1.6</ecNumber>
    </recommendedName>
</protein>